<dbReference type="CDD" id="cd00761">
    <property type="entry name" value="Glyco_tranf_GTA_type"/>
    <property type="match status" value="1"/>
</dbReference>
<dbReference type="InterPro" id="IPR001173">
    <property type="entry name" value="Glyco_trans_2-like"/>
</dbReference>
<dbReference type="PANTHER" id="PTHR22916:SF3">
    <property type="entry name" value="UDP-GLCNAC:BETAGAL BETA-1,3-N-ACETYLGLUCOSAMINYLTRANSFERASE-LIKE PROTEIN 1"/>
    <property type="match status" value="1"/>
</dbReference>
<dbReference type="Proteomes" id="UP000003238">
    <property type="component" value="Unassembled WGS sequence"/>
</dbReference>
<dbReference type="GO" id="GO:0016758">
    <property type="term" value="F:hexosyltransferase activity"/>
    <property type="evidence" value="ECO:0007669"/>
    <property type="project" value="UniProtKB-ARBA"/>
</dbReference>
<keyword evidence="2" id="KW-0328">Glycosyltransferase</keyword>
<name>A0ABC9QKU5_CAMJU</name>
<dbReference type="SUPFAM" id="SSF53448">
    <property type="entry name" value="Nucleotide-diphospho-sugar transferases"/>
    <property type="match status" value="1"/>
</dbReference>
<feature type="domain" description="Glycosyltransferase 2-like" evidence="1">
    <location>
        <begin position="6"/>
        <end position="85"/>
    </location>
</feature>
<dbReference type="EMBL" id="AIOS01000048">
    <property type="protein sequence ID" value="EIB53485.1"/>
    <property type="molecule type" value="Genomic_DNA"/>
</dbReference>
<gene>
    <name evidence="2" type="ORF">cje154_06353</name>
</gene>
<comment type="caution">
    <text evidence="2">The sequence shown here is derived from an EMBL/GenBank/DDBJ whole genome shotgun (WGS) entry which is preliminary data.</text>
</comment>
<dbReference type="PANTHER" id="PTHR22916">
    <property type="entry name" value="GLYCOSYLTRANSFERASE"/>
    <property type="match status" value="1"/>
</dbReference>
<keyword evidence="2" id="KW-0808">Transferase</keyword>
<evidence type="ECO:0000313" key="3">
    <source>
        <dbReference type="Proteomes" id="UP000003238"/>
    </source>
</evidence>
<protein>
    <submittedName>
        <fullName evidence="2">Galactosyltransferase</fullName>
    </submittedName>
</protein>
<reference evidence="2 3" key="1">
    <citation type="submission" date="2010-10" db="EMBL/GenBank/DDBJ databases">
        <authorList>
            <person name="Richards V."/>
            <person name="Lefebure T."/>
            <person name="Suzuki H."/>
            <person name="Pavinski Bitar P."/>
            <person name="Stanhope M."/>
        </authorList>
    </citation>
    <scope>NUCLEOTIDE SEQUENCE [LARGE SCALE GENOMIC DNA]</scope>
    <source>
        <strain evidence="2 3">2008-988</strain>
    </source>
</reference>
<dbReference type="Pfam" id="PF00535">
    <property type="entry name" value="Glycos_transf_2"/>
    <property type="match status" value="1"/>
</dbReference>
<organism evidence="2 3">
    <name type="scientific">Campylobacter jejuni subsp. jejuni 2008-988</name>
    <dbReference type="NCBI Taxonomy" id="889253"/>
    <lineage>
        <taxon>Bacteria</taxon>
        <taxon>Pseudomonadati</taxon>
        <taxon>Campylobacterota</taxon>
        <taxon>Epsilonproteobacteria</taxon>
        <taxon>Campylobacterales</taxon>
        <taxon>Campylobacteraceae</taxon>
        <taxon>Campylobacter</taxon>
    </lineage>
</organism>
<dbReference type="InterPro" id="IPR029044">
    <property type="entry name" value="Nucleotide-diphossugar_trans"/>
</dbReference>
<dbReference type="Gene3D" id="3.90.550.10">
    <property type="entry name" value="Spore Coat Polysaccharide Biosynthesis Protein SpsA, Chain A"/>
    <property type="match status" value="2"/>
</dbReference>
<dbReference type="AlphaFoldDB" id="A0ABC9QKU5"/>
<evidence type="ECO:0000313" key="2">
    <source>
        <dbReference type="EMBL" id="EIB53485.1"/>
    </source>
</evidence>
<evidence type="ECO:0000259" key="1">
    <source>
        <dbReference type="Pfam" id="PF00535"/>
    </source>
</evidence>
<accession>A0ABC9QKU5</accession>
<proteinExistence type="predicted"/>
<sequence>MKKIGVVIPIYNVEKYLRECLDSVINQTYTNLEIMLVNDGSTDENSLNIAKKYTLKDKRITLFDKKNGGLSSARNVGIEYFSGKYKLKNKTQHIKENSLIEFQLDNNNPYNIYKAYKSSQAFNNEKDLTNFTYPSIDYIIFLDSDNYWELNCIEECVIRMKNVDVLWFDHDCTYEDNIKNKHKKTRMEIFNFKEECIITPKEYANRALSVGSRDISFGWNGMIDFNFLKQIKLKFINFIINEDIHFGIILFASANKIYVLSQKLYLCRLRANSISNHDKKITKANVSEYFKDIYETFGENAKEAKNYLKAASRIITALKLIEFFKDQKSENALAIKETFLPCYAKKALMIKKFKKDPLNLKEQLVLIKPFIQTKLPYDIWKFWQKIKKIFNNKNIKN</sequence>
<dbReference type="RefSeq" id="WP_002879633.1">
    <property type="nucleotide sequence ID" value="NZ_AIOS01000048.1"/>
</dbReference>